<gene>
    <name evidence="1" type="ORF">EV421DRAFT_2000746</name>
</gene>
<protein>
    <submittedName>
        <fullName evidence="1">Uncharacterized protein</fullName>
    </submittedName>
</protein>
<comment type="caution">
    <text evidence="1">The sequence shown here is derived from an EMBL/GenBank/DDBJ whole genome shotgun (WGS) entry which is preliminary data.</text>
</comment>
<accession>A0AA39IYZ4</accession>
<dbReference type="AlphaFoldDB" id="A0AA39IYZ4"/>
<name>A0AA39IYZ4_9AGAR</name>
<evidence type="ECO:0000313" key="1">
    <source>
        <dbReference type="EMBL" id="KAK0432420.1"/>
    </source>
</evidence>
<evidence type="ECO:0000313" key="2">
    <source>
        <dbReference type="Proteomes" id="UP001175226"/>
    </source>
</evidence>
<keyword evidence="2" id="KW-1185">Reference proteome</keyword>
<organism evidence="1 2">
    <name type="scientific">Armillaria borealis</name>
    <dbReference type="NCBI Taxonomy" id="47425"/>
    <lineage>
        <taxon>Eukaryota</taxon>
        <taxon>Fungi</taxon>
        <taxon>Dikarya</taxon>
        <taxon>Basidiomycota</taxon>
        <taxon>Agaricomycotina</taxon>
        <taxon>Agaricomycetes</taxon>
        <taxon>Agaricomycetidae</taxon>
        <taxon>Agaricales</taxon>
        <taxon>Marasmiineae</taxon>
        <taxon>Physalacriaceae</taxon>
        <taxon>Armillaria</taxon>
    </lineage>
</organism>
<dbReference type="EMBL" id="JAUEPT010000094">
    <property type="protein sequence ID" value="KAK0432420.1"/>
    <property type="molecule type" value="Genomic_DNA"/>
</dbReference>
<sequence length="330" mass="36936">MENGEYVLYVVSSTVLPHCNLARLSGEECLEKYPFTIGGPTPSDGSSVHVAVLNSAAPHRFFYQTLPSEKWNHEDVRLAVVDEIALRNLEPVTIGLSSSSLLRGAWQTVALSWSEVAFLGFHDGQTVFAQDVTDRRVTLPGHEDFPSSFVPSLPPLANTPVVSKISDVAKYQPSSIRPAKLSSYCHGRRQGSYQQARKANISLSILLDHSPDPSRRQNTRFGISFVVEASDEHQFESVATLSVEGYSLFKRDRCLSRGESLLWTKKAQVISGYQAFNEKSLIELLRAADRRYTWLRCTCDEVIHTGKIDVQQLEDLYGYFLTCCEVPSNW</sequence>
<proteinExistence type="predicted"/>
<reference evidence="1" key="1">
    <citation type="submission" date="2023-06" db="EMBL/GenBank/DDBJ databases">
        <authorList>
            <consortium name="Lawrence Berkeley National Laboratory"/>
            <person name="Ahrendt S."/>
            <person name="Sahu N."/>
            <person name="Indic B."/>
            <person name="Wong-Bajracharya J."/>
            <person name="Merenyi Z."/>
            <person name="Ke H.-M."/>
            <person name="Monk M."/>
            <person name="Kocsube S."/>
            <person name="Drula E."/>
            <person name="Lipzen A."/>
            <person name="Balint B."/>
            <person name="Henrissat B."/>
            <person name="Andreopoulos B."/>
            <person name="Martin F.M."/>
            <person name="Harder C.B."/>
            <person name="Rigling D."/>
            <person name="Ford K.L."/>
            <person name="Foster G.D."/>
            <person name="Pangilinan J."/>
            <person name="Papanicolaou A."/>
            <person name="Barry K."/>
            <person name="LaButti K."/>
            <person name="Viragh M."/>
            <person name="Koriabine M."/>
            <person name="Yan M."/>
            <person name="Riley R."/>
            <person name="Champramary S."/>
            <person name="Plett K.L."/>
            <person name="Tsai I.J."/>
            <person name="Slot J."/>
            <person name="Sipos G."/>
            <person name="Plett J."/>
            <person name="Nagy L.G."/>
            <person name="Grigoriev I.V."/>
        </authorList>
    </citation>
    <scope>NUCLEOTIDE SEQUENCE</scope>
    <source>
        <strain evidence="1">FPL87.14</strain>
    </source>
</reference>
<dbReference type="Proteomes" id="UP001175226">
    <property type="component" value="Unassembled WGS sequence"/>
</dbReference>